<evidence type="ECO:0000256" key="3">
    <source>
        <dbReference type="RuleBase" id="RU000363"/>
    </source>
</evidence>
<dbReference type="InterPro" id="IPR002347">
    <property type="entry name" value="SDR_fam"/>
</dbReference>
<dbReference type="Pfam" id="PF00106">
    <property type="entry name" value="adh_short"/>
    <property type="match status" value="1"/>
</dbReference>
<keyword evidence="5" id="KW-1185">Reference proteome</keyword>
<gene>
    <name evidence="4" type="ORF">IX84_24375</name>
</gene>
<dbReference type="SUPFAM" id="SSF51735">
    <property type="entry name" value="NAD(P)-binding Rossmann-fold domains"/>
    <property type="match status" value="1"/>
</dbReference>
<dbReference type="PANTHER" id="PTHR42901">
    <property type="entry name" value="ALCOHOL DEHYDROGENASE"/>
    <property type="match status" value="1"/>
</dbReference>
<dbReference type="InterPro" id="IPR036291">
    <property type="entry name" value="NAD(P)-bd_dom_sf"/>
</dbReference>
<proteinExistence type="inferred from homology"/>
<organism evidence="4 5">
    <name type="scientific">Phaeodactylibacter xiamenensis</name>
    <dbReference type="NCBI Taxonomy" id="1524460"/>
    <lineage>
        <taxon>Bacteria</taxon>
        <taxon>Pseudomonadati</taxon>
        <taxon>Bacteroidota</taxon>
        <taxon>Saprospiria</taxon>
        <taxon>Saprospirales</taxon>
        <taxon>Haliscomenobacteraceae</taxon>
        <taxon>Phaeodactylibacter</taxon>
    </lineage>
</organism>
<evidence type="ECO:0000256" key="1">
    <source>
        <dbReference type="ARBA" id="ARBA00006484"/>
    </source>
</evidence>
<accession>A0A098S3M7</accession>
<evidence type="ECO:0000313" key="4">
    <source>
        <dbReference type="EMBL" id="KGE85782.1"/>
    </source>
</evidence>
<reference evidence="4 5" key="1">
    <citation type="journal article" date="2014" name="Int. J. Syst. Evol. Microbiol.">
        <title>Phaeodactylibacter xiamenensis gen. nov., sp. nov., a member of the family Saprospiraceae isolated from the marine alga Phaeodactylum tricornutum.</title>
        <authorList>
            <person name="Chen Z.Jr."/>
            <person name="Lei X."/>
            <person name="Lai Q."/>
            <person name="Li Y."/>
            <person name="Zhang B."/>
            <person name="Zhang J."/>
            <person name="Zhang H."/>
            <person name="Yang L."/>
            <person name="Zheng W."/>
            <person name="Tian Y."/>
            <person name="Yu Z."/>
            <person name="Xu H.Jr."/>
            <person name="Zheng T."/>
        </authorList>
    </citation>
    <scope>NUCLEOTIDE SEQUENCE [LARGE SCALE GENOMIC DNA]</scope>
    <source>
        <strain evidence="4 5">KD52</strain>
    </source>
</reference>
<dbReference type="Gene3D" id="3.40.50.720">
    <property type="entry name" value="NAD(P)-binding Rossmann-like Domain"/>
    <property type="match status" value="1"/>
</dbReference>
<dbReference type="PROSITE" id="PS00061">
    <property type="entry name" value="ADH_SHORT"/>
    <property type="match status" value="1"/>
</dbReference>
<comment type="similarity">
    <text evidence="1 3">Belongs to the short-chain dehydrogenases/reductases (SDR) family.</text>
</comment>
<protein>
    <recommendedName>
        <fullName evidence="6">Short-chain dehydrogenase</fullName>
    </recommendedName>
</protein>
<dbReference type="GO" id="GO:0016616">
    <property type="term" value="F:oxidoreductase activity, acting on the CH-OH group of donors, NAD or NADP as acceptor"/>
    <property type="evidence" value="ECO:0007669"/>
    <property type="project" value="UniProtKB-ARBA"/>
</dbReference>
<dbReference type="STRING" id="1524460.IX84_24375"/>
<sequence length="256" mass="28462">MITGATSGIGKATASLFAEKGYRVIITGRRRERLDLFRSQLTEQFEAEVMPLTFDVRSEQECEAALHQLSGQWAEIDILINNAGKAKGLAPVHEGELRHWEEMIDTNLKGLLYMTRLVAPGMVARGTGHIINVCSTAGKEAYPNGNVYNATKFGVDGLTKAMRMDLHKHGVRVGMVSPAHVEETEFALVRFDGDESRARIYEDFKPLASHDVAESIYFIVNQPAHVNILDVVLQGTQQASSTIIDRSGRDRYEEEE</sequence>
<dbReference type="EMBL" id="JPOS01000083">
    <property type="protein sequence ID" value="KGE85782.1"/>
    <property type="molecule type" value="Genomic_DNA"/>
</dbReference>
<comment type="caution">
    <text evidence="4">The sequence shown here is derived from an EMBL/GenBank/DDBJ whole genome shotgun (WGS) entry which is preliminary data.</text>
</comment>
<evidence type="ECO:0000313" key="5">
    <source>
        <dbReference type="Proteomes" id="UP000029736"/>
    </source>
</evidence>
<dbReference type="PRINTS" id="PR00081">
    <property type="entry name" value="GDHRDH"/>
</dbReference>
<dbReference type="Proteomes" id="UP000029736">
    <property type="component" value="Unassembled WGS sequence"/>
</dbReference>
<dbReference type="FunFam" id="3.40.50.720:FF:000047">
    <property type="entry name" value="NADP-dependent L-serine/L-allo-threonine dehydrogenase"/>
    <property type="match status" value="1"/>
</dbReference>
<evidence type="ECO:0008006" key="6">
    <source>
        <dbReference type="Google" id="ProtNLM"/>
    </source>
</evidence>
<dbReference type="PANTHER" id="PTHR42901:SF1">
    <property type="entry name" value="ALCOHOL DEHYDROGENASE"/>
    <property type="match status" value="1"/>
</dbReference>
<dbReference type="PRINTS" id="PR00080">
    <property type="entry name" value="SDRFAMILY"/>
</dbReference>
<name>A0A098S3M7_9BACT</name>
<keyword evidence="2" id="KW-0560">Oxidoreductase</keyword>
<dbReference type="InterPro" id="IPR020904">
    <property type="entry name" value="Sc_DH/Rdtase_CS"/>
</dbReference>
<evidence type="ECO:0000256" key="2">
    <source>
        <dbReference type="ARBA" id="ARBA00023002"/>
    </source>
</evidence>
<dbReference type="AlphaFoldDB" id="A0A098S3M7"/>